<evidence type="ECO:0000313" key="1">
    <source>
        <dbReference type="EMBL" id="CAD8660364.1"/>
    </source>
</evidence>
<reference evidence="1" key="1">
    <citation type="submission" date="2021-01" db="EMBL/GenBank/DDBJ databases">
        <authorList>
            <person name="Corre E."/>
            <person name="Pelletier E."/>
            <person name="Niang G."/>
            <person name="Scheremetjew M."/>
            <person name="Finn R."/>
            <person name="Kale V."/>
            <person name="Holt S."/>
            <person name="Cochrane G."/>
            <person name="Meng A."/>
            <person name="Brown T."/>
            <person name="Cohen L."/>
        </authorList>
    </citation>
    <scope>NUCLEOTIDE SEQUENCE</scope>
    <source>
        <strain evidence="1">CCAP979/52</strain>
    </source>
</reference>
<protein>
    <submittedName>
        <fullName evidence="1">Uncharacterized protein</fullName>
    </submittedName>
</protein>
<name>A0A7S0QZY8_9CRYP</name>
<dbReference type="EMBL" id="HBEZ01057895">
    <property type="protein sequence ID" value="CAD8660364.1"/>
    <property type="molecule type" value="Transcribed_RNA"/>
</dbReference>
<gene>
    <name evidence="1" type="ORF">CCUR1050_LOCUS31735</name>
</gene>
<dbReference type="AlphaFoldDB" id="A0A7S0QZY8"/>
<proteinExistence type="predicted"/>
<organism evidence="1">
    <name type="scientific">Cryptomonas curvata</name>
    <dbReference type="NCBI Taxonomy" id="233186"/>
    <lineage>
        <taxon>Eukaryota</taxon>
        <taxon>Cryptophyceae</taxon>
        <taxon>Cryptomonadales</taxon>
        <taxon>Cryptomonadaceae</taxon>
        <taxon>Cryptomonas</taxon>
    </lineage>
</organism>
<accession>A0A7S0QZY8</accession>
<sequence>MDAPFQETKQSGMPCEDQLVGILAQLDVKPTDELEMYCDGTAEVYDSGDNSEESNLPSPLPFFDRRINATASAPVVLQGVLSRARSSSPNRGACGAPRGRDIFQARTMTVSMPNLHSSRSTHNRGIGYSYLDNAADCGGNQGKHDLRSRIEEFDTLLEDL</sequence>